<evidence type="ECO:0000313" key="1">
    <source>
        <dbReference type="EMBL" id="SEG03137.1"/>
    </source>
</evidence>
<proteinExistence type="predicted"/>
<gene>
    <name evidence="1" type="ORF">SAMN05444390_1011170</name>
</gene>
<name>A0A1H5WW01_9GAMM</name>
<dbReference type="Proteomes" id="UP000236745">
    <property type="component" value="Unassembled WGS sequence"/>
</dbReference>
<dbReference type="OrthoDB" id="2041081at2"/>
<evidence type="ECO:0008006" key="3">
    <source>
        <dbReference type="Google" id="ProtNLM"/>
    </source>
</evidence>
<protein>
    <recommendedName>
        <fullName evidence="3">Histidine kinase-, DNA gyrase B-, and HSP90-like ATPase</fullName>
    </recommendedName>
</protein>
<organism evidence="1 2">
    <name type="scientific">Marinobacterium lutimaris</name>
    <dbReference type="NCBI Taxonomy" id="568106"/>
    <lineage>
        <taxon>Bacteria</taxon>
        <taxon>Pseudomonadati</taxon>
        <taxon>Pseudomonadota</taxon>
        <taxon>Gammaproteobacteria</taxon>
        <taxon>Oceanospirillales</taxon>
        <taxon>Oceanospirillaceae</taxon>
        <taxon>Marinobacterium</taxon>
    </lineage>
</organism>
<dbReference type="RefSeq" id="WP_104002093.1">
    <property type="nucleotide sequence ID" value="NZ_FNVQ01000001.1"/>
</dbReference>
<sequence>MNSKAYINLDGAMRIIKKSNNPLSPIFEAVTNSLESIVYRKESDDSFEAFVNVKFVYKTNLDESKELDCIIVEDNGSGFYSDSYDRFVEFFDKSKGFGNRGSGRLQYFHRFDLVKISSFFSESEEFKHRYIECYKDRFISKEIIEVSKEKKYFTSVELCLPILSEPDRSVLVDSNFKSVFESFVHHFLLRIYLESKEGLGAPSITLSFVEDGKETNKKEINPENLPEPIREGVIDIPYCSVVPPGSGKTRVRFEEVEAENERLNWACFEFSDTDLNLNKVYLCSKDIPVKSIGNHLFNKKDTFDGKRYISVFYGDLFNKPESVTDSVDEFTFPSKKEIRSQAEGLFFDFSTPLIIEDLLLDRISEKLNSIYDFISEIIESSQANVQGIAKAHGIPFHLISKSGIRISDSEKTITSKLYACQAKELAEVGYRAKKIYDGLVSMNPTSETYQNDIKEKAKELSKLVDDQNKEELSKYVIRREMVVNILKKILDEELDYQKKPVQGRKNKDKEGLIHDLVFKRKSKSTNSTNDLWILSEEFVHFEGCSDIQIDKISDINGEALLKPVPHEVVTELGFKKTGRPDIYLNPGEEKCLIVEFKEPDTDLSDYLNQMTKYCILIANYGVKKVTSFYCYLIGENISPYATLDGDYKKTVNGDWIRANVTIPTMDENRHTIANAQVEIIKLSSIAERAHRRNLSFAEKLGVTDLLKE</sequence>
<dbReference type="InterPro" id="IPR036890">
    <property type="entry name" value="HATPase_C_sf"/>
</dbReference>
<dbReference type="AlphaFoldDB" id="A0A1H5WW01"/>
<dbReference type="EMBL" id="FNVQ01000001">
    <property type="protein sequence ID" value="SEG03137.1"/>
    <property type="molecule type" value="Genomic_DNA"/>
</dbReference>
<accession>A0A1H5WW01</accession>
<keyword evidence="2" id="KW-1185">Reference proteome</keyword>
<reference evidence="1 2" key="1">
    <citation type="submission" date="2016-10" db="EMBL/GenBank/DDBJ databases">
        <authorList>
            <person name="de Groot N.N."/>
        </authorList>
    </citation>
    <scope>NUCLEOTIDE SEQUENCE [LARGE SCALE GENOMIC DNA]</scope>
    <source>
        <strain evidence="1 2">DSM 22012</strain>
    </source>
</reference>
<evidence type="ECO:0000313" key="2">
    <source>
        <dbReference type="Proteomes" id="UP000236745"/>
    </source>
</evidence>
<dbReference type="SUPFAM" id="SSF55874">
    <property type="entry name" value="ATPase domain of HSP90 chaperone/DNA topoisomerase II/histidine kinase"/>
    <property type="match status" value="1"/>
</dbReference>